<dbReference type="GO" id="GO:0005524">
    <property type="term" value="F:ATP binding"/>
    <property type="evidence" value="ECO:0007669"/>
    <property type="project" value="UniProtKB-KW"/>
</dbReference>
<evidence type="ECO:0000256" key="4">
    <source>
        <dbReference type="ARBA" id="ARBA00022806"/>
    </source>
</evidence>
<keyword evidence="4" id="KW-0347">Helicase</keyword>
<evidence type="ECO:0000256" key="5">
    <source>
        <dbReference type="ARBA" id="ARBA00022840"/>
    </source>
</evidence>
<keyword evidence="2" id="KW-0547">Nucleotide-binding</keyword>
<dbReference type="CDD" id="cd18808">
    <property type="entry name" value="SF1_C_Upf1"/>
    <property type="match status" value="1"/>
</dbReference>
<sequence>MISHFEPTTKYKKYQKLLNNLLNIYPHDSALFTHLNQTTNFDLLPKLGEDNVRKLLESKDFKISLRETNWEELTKIIKKAPNGEVIIEAFKTKKERLAKTKKMALLNVKQFDITRNILLDELNNKIAQSKNKWMVYRRKAMDANIQDNVWQLHIATFFVSVKTPLKTLYAPLLLRETKIIFEDQHPFLVPLGSWKINEKLIFILNESGFKINENLVFSEDQTAFEVQTELLKILPLDPTSVNSWFGNFVGLEPIEIQTDNLIAHSGVVLGMFKPAGGHLRRTMLEIIENDELENILSPATNKRIYQNHVEDFILNQSDKLLRVQNSNFSQDKALISALIQDTIIWGPPGTGKSQVIANIIANILFYDKTAVVMSQKKAALDVLKKRLQNLSPFVLFILNDNKLSKEEFYKPLKEFISLVEYSQTVPLKRKRKIISATELQALESIRVCKETATFLPSMELVKAFGYQPKTLFDFFSLDKNYIYPRVGDSADFKNYQKVLSNSNHLDKEKNNFSFRKYPKNFKLQAQKSFTLMSNNPHLDVNSLLSFAQQTTYERTLALSQSSQAFSRNYSQDLDSDYLVGYLANRLLAKIENWKIHDVDKYEAYTRFANAVRASRRLPYKFVNEHKVILHDLFPIVITTPETSFISWQKEFFDYVILDESSQIFAETGLPLLYLAKTKILAGDTQQMQPSNWFATRDQGDANETDIPENTVSILNYAFDKGVYQVMLDQNFRSSAAALMSFSARHFYNSNLETIDKNVMKEVKNQKRILVKNVNGKWENGINQKEVNEVLKILKQEKKKYATILVLAFNVLQKQLLEKTIYENYPDLLDLVENEKIIIRNIENVQGDEADLVIMSVVYDDKTNISSTYVARPGGKNALNVAISRAREQMIVVKSIAANKIKFATNQDTTIFKKWLEFLDLQESQQKTYSSWEGYEFAPKQNATPTISRFKKEVFEVLNNQLLANKYITIKTQYPVGSKNLDLAIIDVFNTFKLGIQVDDFHYQGNENINHYLSSLSDQEFLEFKGYPIYKIKEIDWLLNRDQIIQDVNKLLS</sequence>
<evidence type="ECO:0000256" key="3">
    <source>
        <dbReference type="ARBA" id="ARBA00022801"/>
    </source>
</evidence>
<dbReference type="Pfam" id="PF13086">
    <property type="entry name" value="AAA_11"/>
    <property type="match status" value="1"/>
</dbReference>
<dbReference type="InterPro" id="IPR050534">
    <property type="entry name" value="Coronavir_polyprotein_1ab"/>
</dbReference>
<evidence type="ECO:0000256" key="1">
    <source>
        <dbReference type="ARBA" id="ARBA00007913"/>
    </source>
</evidence>
<dbReference type="InterPro" id="IPR027417">
    <property type="entry name" value="P-loop_NTPase"/>
</dbReference>
<dbReference type="Pfam" id="PF13087">
    <property type="entry name" value="AAA_12"/>
    <property type="match status" value="1"/>
</dbReference>
<dbReference type="EMBL" id="CP024962">
    <property type="protein sequence ID" value="ATZ16536.1"/>
    <property type="molecule type" value="Genomic_DNA"/>
</dbReference>
<evidence type="ECO:0000256" key="2">
    <source>
        <dbReference type="ARBA" id="ARBA00022741"/>
    </source>
</evidence>
<dbReference type="SUPFAM" id="SSF52540">
    <property type="entry name" value="P-loop containing nucleoside triphosphate hydrolases"/>
    <property type="match status" value="1"/>
</dbReference>
<name>A0A2K8NSK4_9MOLU</name>
<accession>A0A2K8NSK4</accession>
<keyword evidence="7" id="KW-1185">Reference proteome</keyword>
<keyword evidence="5" id="KW-0067">ATP-binding</keyword>
<proteinExistence type="inferred from homology"/>
<evidence type="ECO:0000313" key="7">
    <source>
        <dbReference type="Proteomes" id="UP000232222"/>
    </source>
</evidence>
<dbReference type="InterPro" id="IPR047187">
    <property type="entry name" value="SF1_C_Upf1"/>
</dbReference>
<gene>
    <name evidence="6" type="ORF">EFREU_v1c05150</name>
</gene>
<dbReference type="GO" id="GO:0043139">
    <property type="term" value="F:5'-3' DNA helicase activity"/>
    <property type="evidence" value="ECO:0007669"/>
    <property type="project" value="TreeGrafter"/>
</dbReference>
<comment type="similarity">
    <text evidence="1">Belongs to the DNA2/NAM7 helicase family.</text>
</comment>
<organism evidence="6 7">
    <name type="scientific">Entomoplasma freundtii</name>
    <dbReference type="NCBI Taxonomy" id="74700"/>
    <lineage>
        <taxon>Bacteria</taxon>
        <taxon>Bacillati</taxon>
        <taxon>Mycoplasmatota</taxon>
        <taxon>Mollicutes</taxon>
        <taxon>Entomoplasmatales</taxon>
        <taxon>Entomoplasmataceae</taxon>
        <taxon>Entomoplasma</taxon>
    </lineage>
</organism>
<dbReference type="InterPro" id="IPR041679">
    <property type="entry name" value="DNA2/NAM7-like_C"/>
</dbReference>
<dbReference type="Proteomes" id="UP000232222">
    <property type="component" value="Chromosome"/>
</dbReference>
<dbReference type="PANTHER" id="PTHR43788:SF8">
    <property type="entry name" value="DNA-BINDING PROTEIN SMUBP-2"/>
    <property type="match status" value="1"/>
</dbReference>
<dbReference type="PANTHER" id="PTHR43788">
    <property type="entry name" value="DNA2/NAM7 HELICASE FAMILY MEMBER"/>
    <property type="match status" value="1"/>
</dbReference>
<dbReference type="AlphaFoldDB" id="A0A2K8NSK4"/>
<protein>
    <submittedName>
        <fullName evidence="6">Uncharacterized protein</fullName>
    </submittedName>
</protein>
<dbReference type="RefSeq" id="WP_100609559.1">
    <property type="nucleotide sequence ID" value="NZ_CP024962.1"/>
</dbReference>
<dbReference type="KEGG" id="efr:EFREU_v1c05150"/>
<dbReference type="InterPro" id="IPR049468">
    <property type="entry name" value="Restrct_endonuc-II-like_dom"/>
</dbReference>
<dbReference type="GO" id="GO:0016787">
    <property type="term" value="F:hydrolase activity"/>
    <property type="evidence" value="ECO:0007669"/>
    <property type="project" value="UniProtKB-KW"/>
</dbReference>
<keyword evidence="3" id="KW-0378">Hydrolase</keyword>
<reference evidence="6 7" key="1">
    <citation type="submission" date="2017-11" db="EMBL/GenBank/DDBJ databases">
        <title>Genome sequence of Entomoplasma freundtii BARC 318 (ATCC 51999).</title>
        <authorList>
            <person name="Lo W.-S."/>
            <person name="Gasparich G.E."/>
            <person name="Kuo C.-H."/>
        </authorList>
    </citation>
    <scope>NUCLEOTIDE SEQUENCE [LARGE SCALE GENOMIC DNA]</scope>
    <source>
        <strain evidence="6 7">BARC 318</strain>
    </source>
</reference>
<dbReference type="InterPro" id="IPR041677">
    <property type="entry name" value="DNA2/NAM7_AAA_11"/>
</dbReference>
<dbReference type="Gene3D" id="3.40.50.300">
    <property type="entry name" value="P-loop containing nucleotide triphosphate hydrolases"/>
    <property type="match status" value="2"/>
</dbReference>
<dbReference type="Pfam" id="PF18741">
    <property type="entry name" value="MTES_1575"/>
    <property type="match status" value="1"/>
</dbReference>
<evidence type="ECO:0000313" key="6">
    <source>
        <dbReference type="EMBL" id="ATZ16536.1"/>
    </source>
</evidence>
<dbReference type="OrthoDB" id="9757917at2"/>